<dbReference type="OrthoDB" id="5772781at2759"/>
<evidence type="ECO:0000256" key="1">
    <source>
        <dbReference type="ARBA" id="ARBA00011961"/>
    </source>
</evidence>
<dbReference type="GO" id="GO:0102193">
    <property type="term" value="F:protein-ribulosamine 3-kinase activity"/>
    <property type="evidence" value="ECO:0007669"/>
    <property type="project" value="UniProtKB-EC"/>
</dbReference>
<feature type="region of interest" description="Disordered" evidence="3">
    <location>
        <begin position="1"/>
        <end position="20"/>
    </location>
</feature>
<dbReference type="PANTHER" id="PTHR12149">
    <property type="entry name" value="FRUCTOSAMINE 3 KINASE-RELATED PROTEIN"/>
    <property type="match status" value="1"/>
</dbReference>
<dbReference type="Gene3D" id="3.90.1200.10">
    <property type="match status" value="1"/>
</dbReference>
<evidence type="ECO:0000313" key="5">
    <source>
        <dbReference type="Proteomes" id="UP000698800"/>
    </source>
</evidence>
<sequence>MPDVREASDGYVPPPRTGPNPFKVADPNVVAELPEGCQVVNITPHGSSFWTQTAHLETVLADGRPKSFFLKVALDEQGRRMLNGEFESMSALFAIVPDFVPKPYAWGTYKDIEGMHFFLCDFHDMTEELPEIESFTASVARLHRDSLSQSPGKFGFPITTYMGPLPQDNTWCDTWEEYFKRGMTRMLDLERNVQGPSEELEKLTEQLYEKVIPRLLRPLTVLKSIKPVLIHGDLWYGNCCTDNATGKPIVFDACVFWAHNEYEIGTWRALRYRFGKSYIKAYQKHFHVSAPEEDHSDRNALYSIVLIFKEI</sequence>
<evidence type="ECO:0000256" key="2">
    <source>
        <dbReference type="ARBA" id="ARBA00048655"/>
    </source>
</evidence>
<dbReference type="EMBL" id="JAGHQL010000040">
    <property type="protein sequence ID" value="KAH0543072.1"/>
    <property type="molecule type" value="Genomic_DNA"/>
</dbReference>
<dbReference type="InterPro" id="IPR016477">
    <property type="entry name" value="Fructo-/Ketosamine-3-kinase"/>
</dbReference>
<name>A0A9P8KZ16_9PEZI</name>
<comment type="caution">
    <text evidence="4">The sequence shown here is derived from an EMBL/GenBank/DDBJ whole genome shotgun (WGS) entry which is preliminary data.</text>
</comment>
<comment type="catalytic activity">
    <reaction evidence="2">
        <text>N(6)-D-ribulosyl-L-lysyl-[protein] + ATP = N(6)-(3-O-phospho-D-ribulosyl)-L-lysyl-[protein] + ADP + H(+)</text>
        <dbReference type="Rhea" id="RHEA:48432"/>
        <dbReference type="Rhea" id="RHEA-COMP:12103"/>
        <dbReference type="Rhea" id="RHEA-COMP:12104"/>
        <dbReference type="ChEBI" id="CHEBI:15378"/>
        <dbReference type="ChEBI" id="CHEBI:30616"/>
        <dbReference type="ChEBI" id="CHEBI:90418"/>
        <dbReference type="ChEBI" id="CHEBI:90420"/>
        <dbReference type="ChEBI" id="CHEBI:456216"/>
        <dbReference type="EC" id="2.7.1.172"/>
    </reaction>
    <physiologicalReaction direction="left-to-right" evidence="2">
        <dbReference type="Rhea" id="RHEA:48433"/>
    </physiologicalReaction>
</comment>
<evidence type="ECO:0000313" key="4">
    <source>
        <dbReference type="EMBL" id="KAH0543072.1"/>
    </source>
</evidence>
<dbReference type="SUPFAM" id="SSF56112">
    <property type="entry name" value="Protein kinase-like (PK-like)"/>
    <property type="match status" value="1"/>
</dbReference>
<dbReference type="InterPro" id="IPR011009">
    <property type="entry name" value="Kinase-like_dom_sf"/>
</dbReference>
<reference evidence="4" key="1">
    <citation type="submission" date="2021-03" db="EMBL/GenBank/DDBJ databases">
        <title>Comparative genomics and phylogenomic investigation of the class Geoglossomycetes provide insights into ecological specialization and systematics.</title>
        <authorList>
            <person name="Melie T."/>
            <person name="Pirro S."/>
            <person name="Miller A.N."/>
            <person name="Quandt A."/>
        </authorList>
    </citation>
    <scope>NUCLEOTIDE SEQUENCE</scope>
    <source>
        <strain evidence="4">GBOQ0MN5Z8</strain>
    </source>
</reference>
<organism evidence="4 5">
    <name type="scientific">Glutinoglossum americanum</name>
    <dbReference type="NCBI Taxonomy" id="1670608"/>
    <lineage>
        <taxon>Eukaryota</taxon>
        <taxon>Fungi</taxon>
        <taxon>Dikarya</taxon>
        <taxon>Ascomycota</taxon>
        <taxon>Pezizomycotina</taxon>
        <taxon>Geoglossomycetes</taxon>
        <taxon>Geoglossales</taxon>
        <taxon>Geoglossaceae</taxon>
        <taxon>Glutinoglossum</taxon>
    </lineage>
</organism>
<accession>A0A9P8KZ16</accession>
<gene>
    <name evidence="4" type="ORF">FGG08_002585</name>
</gene>
<protein>
    <recommendedName>
        <fullName evidence="1">protein-ribulosamine 3-kinase</fullName>
        <ecNumber evidence="1">2.7.1.172</ecNumber>
    </recommendedName>
</protein>
<evidence type="ECO:0000256" key="3">
    <source>
        <dbReference type="SAM" id="MobiDB-lite"/>
    </source>
</evidence>
<proteinExistence type="predicted"/>
<keyword evidence="5" id="KW-1185">Reference proteome</keyword>
<dbReference type="Pfam" id="PF03881">
    <property type="entry name" value="Fructosamin_kin"/>
    <property type="match status" value="1"/>
</dbReference>
<dbReference type="EC" id="2.7.1.172" evidence="1"/>
<dbReference type="AlphaFoldDB" id="A0A9P8KZ16"/>
<dbReference type="Proteomes" id="UP000698800">
    <property type="component" value="Unassembled WGS sequence"/>
</dbReference>
<dbReference type="PANTHER" id="PTHR12149:SF8">
    <property type="entry name" value="PROTEIN-RIBULOSAMINE 3-KINASE"/>
    <property type="match status" value="1"/>
</dbReference>